<evidence type="ECO:0000256" key="3">
    <source>
        <dbReference type="ARBA" id="ARBA00025762"/>
    </source>
</evidence>
<dbReference type="Gene3D" id="3.60.15.10">
    <property type="entry name" value="Ribonuclease Z/Hydroxyacylglutathione hydrolase-like"/>
    <property type="match status" value="1"/>
</dbReference>
<evidence type="ECO:0000256" key="1">
    <source>
        <dbReference type="ARBA" id="ARBA00022801"/>
    </source>
</evidence>
<dbReference type="GO" id="GO:0047555">
    <property type="term" value="F:3',5'-cyclic-GMP phosphodiesterase activity"/>
    <property type="evidence" value="ECO:0007669"/>
    <property type="project" value="TreeGrafter"/>
</dbReference>
<dbReference type="InterPro" id="IPR024225">
    <property type="entry name" value="cAMP-PdiesteraseII_CS"/>
</dbReference>
<evidence type="ECO:0000256" key="2">
    <source>
        <dbReference type="ARBA" id="ARBA00023149"/>
    </source>
</evidence>
<comment type="caution">
    <text evidence="5">The sequence shown here is derived from an EMBL/GenBank/DDBJ whole genome shotgun (WGS) entry which is preliminary data.</text>
</comment>
<dbReference type="GO" id="GO:0006198">
    <property type="term" value="P:cAMP catabolic process"/>
    <property type="evidence" value="ECO:0007669"/>
    <property type="project" value="UniProtKB-UniRule"/>
</dbReference>
<evidence type="ECO:0000313" key="5">
    <source>
        <dbReference type="EMBL" id="TID21920.1"/>
    </source>
</evidence>
<dbReference type="PROSITE" id="PS00607">
    <property type="entry name" value="PDEASE_II"/>
    <property type="match status" value="1"/>
</dbReference>
<reference evidence="5 6" key="1">
    <citation type="journal article" date="2019" name="Front. Genet.">
        <title>Whole-Genome Sequencing of the Opportunistic Yeast Pathogen Candida inconspicua Uncovers Its Hybrid Origin.</title>
        <authorList>
            <person name="Mixao V."/>
            <person name="Hansen A.P."/>
            <person name="Saus E."/>
            <person name="Boekhout T."/>
            <person name="Lass-Florl C."/>
            <person name="Gabaldon T."/>
        </authorList>
    </citation>
    <scope>NUCLEOTIDE SEQUENCE [LARGE SCALE GENOMIC DNA]</scope>
    <source>
        <strain evidence="5 6">CBS 180</strain>
    </source>
</reference>
<evidence type="ECO:0008006" key="7">
    <source>
        <dbReference type="Google" id="ProtNLM"/>
    </source>
</evidence>
<dbReference type="AlphaFoldDB" id="A0A4T0WYU1"/>
<keyword evidence="6" id="KW-1185">Reference proteome</keyword>
<name>A0A4T0WYU1_9ASCO</name>
<evidence type="ECO:0000313" key="6">
    <source>
        <dbReference type="Proteomes" id="UP000307173"/>
    </source>
</evidence>
<evidence type="ECO:0000256" key="4">
    <source>
        <dbReference type="PIRNR" id="PIRNR000962"/>
    </source>
</evidence>
<proteinExistence type="inferred from homology"/>
<keyword evidence="1 4" id="KW-0378">Hydrolase</keyword>
<keyword evidence="2 4" id="KW-0114">cAMP</keyword>
<dbReference type="PANTHER" id="PTHR28283:SF1">
    <property type="entry name" value="3',5'-CYCLIC-NUCLEOTIDE PHOSPHODIESTERASE 1"/>
    <property type="match status" value="1"/>
</dbReference>
<dbReference type="PANTHER" id="PTHR28283">
    <property type="entry name" value="3',5'-CYCLIC-NUCLEOTIDE PHOSPHODIESTERASE 1"/>
    <property type="match status" value="1"/>
</dbReference>
<dbReference type="Pfam" id="PF02112">
    <property type="entry name" value="PDEase_II"/>
    <property type="match status" value="1"/>
</dbReference>
<dbReference type="STRING" id="52247.A0A4T0WYU1"/>
<dbReference type="PIRSF" id="PIRSF000962">
    <property type="entry name" value="Cyc_nuc_PDEase"/>
    <property type="match status" value="1"/>
</dbReference>
<gene>
    <name evidence="5" type="ORF">CANINC_003404</name>
</gene>
<dbReference type="SUPFAM" id="SSF56281">
    <property type="entry name" value="Metallo-hydrolase/oxidoreductase"/>
    <property type="match status" value="1"/>
</dbReference>
<dbReference type="InterPro" id="IPR036866">
    <property type="entry name" value="RibonucZ/Hydroxyglut_hydro"/>
</dbReference>
<accession>A0A4T0WYU1</accession>
<dbReference type="EMBL" id="SELW01000551">
    <property type="protein sequence ID" value="TID21920.1"/>
    <property type="molecule type" value="Genomic_DNA"/>
</dbReference>
<dbReference type="GO" id="GO:0004115">
    <property type="term" value="F:3',5'-cyclic-AMP phosphodiesterase activity"/>
    <property type="evidence" value="ECO:0007669"/>
    <property type="project" value="UniProtKB-UniRule"/>
</dbReference>
<comment type="similarity">
    <text evidence="3 4">Belongs to the cyclic nucleotide phosphodiesterase class-II family.</text>
</comment>
<sequence>MPHNRKLFELVILGCSGGPISGKTCSFLLKPTDVKTIDLINGNKEAKDSFFALDAGTGLSSILSMLDTKGKEELNTIVSSFLLNLYPNCTDVTDSKETIYEFIDTRNMEIKSPFQDIEEIDVWKGNDTARSNKQLSNYQISDILLNSINGYLITHSHLDHVCSLVINSPSFKKKKSVFGIPFTIDSIQKNLFNDEIWPDLVSKELIDLHKIKPEVRYTNISTRYSITAFELSHGKKSDGTRYLSTAFLINDVKEDYNLLFFGDVESDLSSGTEMNSKVWNHVSPLINDDKLNSIIIECSTVDIPPPLFGHLIPTHLINECLNLRKKCIDLLNKSSKKLLPDDDFYRDYKEQPLEGLNMIIIHVKETLDNVNPRKLILKILKDLNIKYNLKIHFTIALSGISLLL</sequence>
<dbReference type="Proteomes" id="UP000307173">
    <property type="component" value="Unassembled WGS sequence"/>
</dbReference>
<organism evidence="5 6">
    <name type="scientific">Pichia inconspicua</name>
    <dbReference type="NCBI Taxonomy" id="52247"/>
    <lineage>
        <taxon>Eukaryota</taxon>
        <taxon>Fungi</taxon>
        <taxon>Dikarya</taxon>
        <taxon>Ascomycota</taxon>
        <taxon>Saccharomycotina</taxon>
        <taxon>Pichiomycetes</taxon>
        <taxon>Pichiales</taxon>
        <taxon>Pichiaceae</taxon>
        <taxon>Pichia</taxon>
    </lineage>
</organism>
<dbReference type="PRINTS" id="PR00388">
    <property type="entry name" value="PDIESTERASE2"/>
</dbReference>
<dbReference type="OrthoDB" id="258495at2759"/>
<dbReference type="GO" id="GO:1902660">
    <property type="term" value="P:negative regulation of glucose mediated signaling pathway"/>
    <property type="evidence" value="ECO:0007669"/>
    <property type="project" value="TreeGrafter"/>
</dbReference>
<dbReference type="CDD" id="cd07735">
    <property type="entry name" value="class_II_PDE_MBL-fold"/>
    <property type="match status" value="1"/>
</dbReference>
<protein>
    <recommendedName>
        <fullName evidence="7">3',5'-cyclic-nucleotide phosphodiesterase</fullName>
    </recommendedName>
</protein>
<dbReference type="InterPro" id="IPR000396">
    <property type="entry name" value="Pdiesterase2"/>
</dbReference>